<dbReference type="Pfam" id="PF13424">
    <property type="entry name" value="TPR_12"/>
    <property type="match status" value="1"/>
</dbReference>
<keyword evidence="1" id="KW-0677">Repeat</keyword>
<dbReference type="Gene3D" id="1.25.40.10">
    <property type="entry name" value="Tetratricopeptide repeat domain"/>
    <property type="match status" value="1"/>
</dbReference>
<dbReference type="SMART" id="SM00028">
    <property type="entry name" value="TPR"/>
    <property type="match status" value="3"/>
</dbReference>
<gene>
    <name evidence="4" type="ORF">NBG4_610016</name>
</gene>
<reference evidence="5" key="1">
    <citation type="submission" date="2018-03" db="EMBL/GenBank/DDBJ databases">
        <authorList>
            <person name="Zecchin S."/>
        </authorList>
    </citation>
    <scope>NUCLEOTIDE SEQUENCE [LARGE SCALE GENOMIC DNA]</scope>
</reference>
<dbReference type="PANTHER" id="PTHR45586:SF1">
    <property type="entry name" value="LIPOPOLYSACCHARIDE ASSEMBLY PROTEIN B"/>
    <property type="match status" value="1"/>
</dbReference>
<feature type="repeat" description="TPR" evidence="3">
    <location>
        <begin position="82"/>
        <end position="115"/>
    </location>
</feature>
<protein>
    <recommendedName>
        <fullName evidence="6">Tetratricopeptide repeat protein</fullName>
    </recommendedName>
</protein>
<dbReference type="EMBL" id="OUUY01000110">
    <property type="protein sequence ID" value="SPQ01607.1"/>
    <property type="molecule type" value="Genomic_DNA"/>
</dbReference>
<accession>A0A2U3QJM2</accession>
<evidence type="ECO:0000313" key="5">
    <source>
        <dbReference type="Proteomes" id="UP000245125"/>
    </source>
</evidence>
<dbReference type="SUPFAM" id="SSF48452">
    <property type="entry name" value="TPR-like"/>
    <property type="match status" value="1"/>
</dbReference>
<proteinExistence type="predicted"/>
<dbReference type="InterPro" id="IPR019734">
    <property type="entry name" value="TPR_rpt"/>
</dbReference>
<dbReference type="Proteomes" id="UP000245125">
    <property type="component" value="Unassembled WGS sequence"/>
</dbReference>
<name>A0A2U3QJM2_9BACT</name>
<evidence type="ECO:0000256" key="1">
    <source>
        <dbReference type="ARBA" id="ARBA00022737"/>
    </source>
</evidence>
<keyword evidence="2 3" id="KW-0802">TPR repeat</keyword>
<dbReference type="PANTHER" id="PTHR45586">
    <property type="entry name" value="TPR REPEAT-CONTAINING PROTEIN PA4667"/>
    <property type="match status" value="1"/>
</dbReference>
<keyword evidence="5" id="KW-1185">Reference proteome</keyword>
<dbReference type="InterPro" id="IPR051012">
    <property type="entry name" value="CellSynth/LPSAsmb/PSIAsmb"/>
</dbReference>
<dbReference type="AlphaFoldDB" id="A0A2U3QJM2"/>
<dbReference type="InterPro" id="IPR011990">
    <property type="entry name" value="TPR-like_helical_dom_sf"/>
</dbReference>
<dbReference type="PROSITE" id="PS50293">
    <property type="entry name" value="TPR_REGION"/>
    <property type="match status" value="1"/>
</dbReference>
<organism evidence="4 5">
    <name type="scientific">Candidatus Sulfobium mesophilum</name>
    <dbReference type="NCBI Taxonomy" id="2016548"/>
    <lineage>
        <taxon>Bacteria</taxon>
        <taxon>Pseudomonadati</taxon>
        <taxon>Nitrospirota</taxon>
        <taxon>Nitrospiria</taxon>
        <taxon>Nitrospirales</taxon>
        <taxon>Nitrospiraceae</taxon>
        <taxon>Candidatus Sulfobium</taxon>
    </lineage>
</organism>
<sequence length="164" mass="18603">MDSADKEKMRRRQAGVSLTNAAFHILFCFCLLTTTSCAIPKIIVLNDPLSPKEHVNLGLAYEKRGEIEGAIREYKTAAKDIPTAYLYLGNIYYGKGEYPSAEKYYRKAISKKPDLADSYNNLAWLLYVNGGDLKEAHRLAEKATELDPSNENYRDTVQKLEEKM</sequence>
<evidence type="ECO:0008006" key="6">
    <source>
        <dbReference type="Google" id="ProtNLM"/>
    </source>
</evidence>
<evidence type="ECO:0000256" key="2">
    <source>
        <dbReference type="ARBA" id="ARBA00022803"/>
    </source>
</evidence>
<evidence type="ECO:0000313" key="4">
    <source>
        <dbReference type="EMBL" id="SPQ01607.1"/>
    </source>
</evidence>
<dbReference type="PROSITE" id="PS50005">
    <property type="entry name" value="TPR"/>
    <property type="match status" value="1"/>
</dbReference>
<evidence type="ECO:0000256" key="3">
    <source>
        <dbReference type="PROSITE-ProRule" id="PRU00339"/>
    </source>
</evidence>